<dbReference type="PROSITE" id="PS50043">
    <property type="entry name" value="HTH_LUXR_2"/>
    <property type="match status" value="1"/>
</dbReference>
<evidence type="ECO:0000256" key="3">
    <source>
        <dbReference type="ARBA" id="ARBA00023163"/>
    </source>
</evidence>
<accession>A0A369LFP7</accession>
<feature type="transmembrane region" description="Helical" evidence="4">
    <location>
        <begin position="428"/>
        <end position="451"/>
    </location>
</feature>
<feature type="transmembrane region" description="Helical" evidence="4">
    <location>
        <begin position="288"/>
        <end position="310"/>
    </location>
</feature>
<dbReference type="PANTHER" id="PTHR44688">
    <property type="entry name" value="DNA-BINDING TRANSCRIPTIONAL ACTIVATOR DEVR_DOSR"/>
    <property type="match status" value="1"/>
</dbReference>
<feature type="transmembrane region" description="Helical" evidence="4">
    <location>
        <begin position="157"/>
        <end position="177"/>
    </location>
</feature>
<dbReference type="InterPro" id="IPR016032">
    <property type="entry name" value="Sig_transdc_resp-reg_C-effctor"/>
</dbReference>
<feature type="transmembrane region" description="Helical" evidence="4">
    <location>
        <begin position="241"/>
        <end position="257"/>
    </location>
</feature>
<evidence type="ECO:0000256" key="2">
    <source>
        <dbReference type="ARBA" id="ARBA00023125"/>
    </source>
</evidence>
<name>A0A369LFP7_9ACTN</name>
<feature type="transmembrane region" description="Helical" evidence="4">
    <location>
        <begin position="372"/>
        <end position="392"/>
    </location>
</feature>
<dbReference type="SUPFAM" id="SSF46894">
    <property type="entry name" value="C-terminal effector domain of the bipartite response regulators"/>
    <property type="match status" value="1"/>
</dbReference>
<dbReference type="SMART" id="SM00421">
    <property type="entry name" value="HTH_LUXR"/>
    <property type="match status" value="1"/>
</dbReference>
<evidence type="ECO:0000259" key="5">
    <source>
        <dbReference type="PROSITE" id="PS50043"/>
    </source>
</evidence>
<keyword evidence="4" id="KW-1133">Transmembrane helix</keyword>
<reference evidence="6 7" key="1">
    <citation type="journal article" date="2018" name="Elife">
        <title>Discovery and characterization of a prevalent human gut bacterial enzyme sufficient for the inactivation of a family of plant toxins.</title>
        <authorList>
            <person name="Koppel N."/>
            <person name="Bisanz J.E."/>
            <person name="Pandelia M.E."/>
            <person name="Turnbaugh P.J."/>
            <person name="Balskus E.P."/>
        </authorList>
    </citation>
    <scope>NUCLEOTIDE SEQUENCE [LARGE SCALE GENOMIC DNA]</scope>
    <source>
        <strain evidence="7">anaerobia AP69FAA</strain>
    </source>
</reference>
<dbReference type="AlphaFoldDB" id="A0A369LFP7"/>
<keyword evidence="1" id="KW-0805">Transcription regulation</keyword>
<dbReference type="Gene3D" id="1.10.10.10">
    <property type="entry name" value="Winged helix-like DNA-binding domain superfamily/Winged helix DNA-binding domain"/>
    <property type="match status" value="1"/>
</dbReference>
<dbReference type="OrthoDB" id="3196270at2"/>
<evidence type="ECO:0000256" key="1">
    <source>
        <dbReference type="ARBA" id="ARBA00023015"/>
    </source>
</evidence>
<feature type="transmembrane region" description="Helical" evidence="4">
    <location>
        <begin position="348"/>
        <end position="366"/>
    </location>
</feature>
<keyword evidence="4" id="KW-0812">Transmembrane</keyword>
<gene>
    <name evidence="6" type="ORF">C1880_01390</name>
</gene>
<feature type="transmembrane region" description="Helical" evidence="4">
    <location>
        <begin position="128"/>
        <end position="145"/>
    </location>
</feature>
<evidence type="ECO:0000313" key="6">
    <source>
        <dbReference type="EMBL" id="RDB57499.1"/>
    </source>
</evidence>
<sequence length="554" mass="58895">MGRCADEGAIPSGRWMPRVDRGRGGIMEMQAEGKRAAAVPSCRSGADKRAAADAVHERTAGAGESASVEPLSRGDLRFTGKGGVFGSSPLMSALSFGLYMSWVYLACFSTKLYPVFGTTAGMAPKGQLASFIGYIAWIVVCVATYRKLSNRWGSRVVFVGVLTSAGTACVAAASLVADAAAAQILVDCASLVTGLGTACLMVAWALQFARNGAQASVQVGGGLVLSFAITCLVLPLPFELAAGLIMLLPAASALAVLRATDLADADPDVEPVPDAPADTQFLRLPWRLALGLSAMGLTYGMAYGFAFEYAVAGIELSAACLLVNGILGAVVLVYALRFGKNFGYSSANLAILPIAGFAQCMIAVMQTELLPVSFFCMRLAYVLFDVVLWLQLQKVFAHIGTIRTFLVARLFLEGSVAVGIVVREALAHIGFLVFDLVSLAVVALLLTALTLSFHGGGIGSVWDLMPEPLQYSGKFRNACQSISDRHGLTPREAEVMRLVMRGRSGAYVQENLFISKSTFQTHMRNLYKKLDVHTNQELLDLLEATLDEQRSSGK</sequence>
<dbReference type="PRINTS" id="PR00038">
    <property type="entry name" value="HTHLUXR"/>
</dbReference>
<dbReference type="EMBL" id="PPTP01000001">
    <property type="protein sequence ID" value="RDB57499.1"/>
    <property type="molecule type" value="Genomic_DNA"/>
</dbReference>
<keyword evidence="4" id="KW-0472">Membrane</keyword>
<protein>
    <recommendedName>
        <fullName evidence="5">HTH luxR-type domain-containing protein</fullName>
    </recommendedName>
</protein>
<keyword evidence="2" id="KW-0238">DNA-binding</keyword>
<organism evidence="6 7">
    <name type="scientific">Senegalimassilia anaerobia</name>
    <dbReference type="NCBI Taxonomy" id="1473216"/>
    <lineage>
        <taxon>Bacteria</taxon>
        <taxon>Bacillati</taxon>
        <taxon>Actinomycetota</taxon>
        <taxon>Coriobacteriia</taxon>
        <taxon>Coriobacteriales</taxon>
        <taxon>Coriobacteriaceae</taxon>
        <taxon>Senegalimassilia</taxon>
    </lineage>
</organism>
<dbReference type="GO" id="GO:0003677">
    <property type="term" value="F:DNA binding"/>
    <property type="evidence" value="ECO:0007669"/>
    <property type="project" value="UniProtKB-KW"/>
</dbReference>
<feature type="transmembrane region" description="Helical" evidence="4">
    <location>
        <begin position="404"/>
        <end position="422"/>
    </location>
</feature>
<dbReference type="InterPro" id="IPR036388">
    <property type="entry name" value="WH-like_DNA-bd_sf"/>
</dbReference>
<dbReference type="Pfam" id="PF00196">
    <property type="entry name" value="GerE"/>
    <property type="match status" value="1"/>
</dbReference>
<evidence type="ECO:0000256" key="4">
    <source>
        <dbReference type="SAM" id="Phobius"/>
    </source>
</evidence>
<dbReference type="InterPro" id="IPR000792">
    <property type="entry name" value="Tscrpt_reg_LuxR_C"/>
</dbReference>
<dbReference type="CDD" id="cd06170">
    <property type="entry name" value="LuxR_C_like"/>
    <property type="match status" value="1"/>
</dbReference>
<feature type="transmembrane region" description="Helical" evidence="4">
    <location>
        <begin position="183"/>
        <end position="205"/>
    </location>
</feature>
<dbReference type="GO" id="GO:0006355">
    <property type="term" value="P:regulation of DNA-templated transcription"/>
    <property type="evidence" value="ECO:0007669"/>
    <property type="project" value="InterPro"/>
</dbReference>
<feature type="domain" description="HTH luxR-type" evidence="5">
    <location>
        <begin position="481"/>
        <end position="546"/>
    </location>
</feature>
<proteinExistence type="predicted"/>
<feature type="transmembrane region" description="Helical" evidence="4">
    <location>
        <begin position="217"/>
        <end position="235"/>
    </location>
</feature>
<dbReference type="PANTHER" id="PTHR44688:SF16">
    <property type="entry name" value="DNA-BINDING TRANSCRIPTIONAL ACTIVATOR DEVR_DOSR"/>
    <property type="match status" value="1"/>
</dbReference>
<feature type="transmembrane region" description="Helical" evidence="4">
    <location>
        <begin position="316"/>
        <end position="336"/>
    </location>
</feature>
<evidence type="ECO:0000313" key="7">
    <source>
        <dbReference type="Proteomes" id="UP000253792"/>
    </source>
</evidence>
<dbReference type="Proteomes" id="UP000253792">
    <property type="component" value="Unassembled WGS sequence"/>
</dbReference>
<keyword evidence="7" id="KW-1185">Reference proteome</keyword>
<keyword evidence="3" id="KW-0804">Transcription</keyword>
<comment type="caution">
    <text evidence="6">The sequence shown here is derived from an EMBL/GenBank/DDBJ whole genome shotgun (WGS) entry which is preliminary data.</text>
</comment>